<keyword evidence="5 7" id="KW-1133">Transmembrane helix</keyword>
<organism evidence="9 10">
    <name type="scientific">Actinoplanes couchii</name>
    <dbReference type="NCBI Taxonomy" id="403638"/>
    <lineage>
        <taxon>Bacteria</taxon>
        <taxon>Bacillati</taxon>
        <taxon>Actinomycetota</taxon>
        <taxon>Actinomycetes</taxon>
        <taxon>Micromonosporales</taxon>
        <taxon>Micromonosporaceae</taxon>
        <taxon>Actinoplanes</taxon>
    </lineage>
</organism>
<evidence type="ECO:0000313" key="9">
    <source>
        <dbReference type="EMBL" id="GID51829.1"/>
    </source>
</evidence>
<evidence type="ECO:0000313" key="10">
    <source>
        <dbReference type="Proteomes" id="UP000612282"/>
    </source>
</evidence>
<evidence type="ECO:0000256" key="3">
    <source>
        <dbReference type="ARBA" id="ARBA00022475"/>
    </source>
</evidence>
<protein>
    <recommendedName>
        <fullName evidence="8">VTT domain-containing protein</fullName>
    </recommendedName>
</protein>
<feature type="domain" description="VTT" evidence="8">
    <location>
        <begin position="31"/>
        <end position="154"/>
    </location>
</feature>
<feature type="transmembrane region" description="Helical" evidence="7">
    <location>
        <begin position="12"/>
        <end position="30"/>
    </location>
</feature>
<evidence type="ECO:0000256" key="1">
    <source>
        <dbReference type="ARBA" id="ARBA00004651"/>
    </source>
</evidence>
<feature type="transmembrane region" description="Helical" evidence="7">
    <location>
        <begin position="50"/>
        <end position="70"/>
    </location>
</feature>
<reference evidence="9 10" key="1">
    <citation type="submission" date="2021-01" db="EMBL/GenBank/DDBJ databases">
        <title>Whole genome shotgun sequence of Actinoplanes couchii NBRC 106145.</title>
        <authorList>
            <person name="Komaki H."/>
            <person name="Tamura T."/>
        </authorList>
    </citation>
    <scope>NUCLEOTIDE SEQUENCE [LARGE SCALE GENOMIC DNA]</scope>
    <source>
        <strain evidence="9 10">NBRC 106145</strain>
    </source>
</reference>
<name>A0ABQ3WZX8_9ACTN</name>
<proteinExistence type="inferred from homology"/>
<sequence>MPNVDLPTATGWVLVLVFVMVVLDALLPFMPGETVLLAAGVAVAHHGSPGLALLLVTVAATAVLGGDLVAYRIGGLALTRRLRRGRRGAAWLARLTVVMGTHGPLLLMFGRHLPGVRSATAYLAGTLGFPIRRFVTFTLAGAILWAAQAVLIGYLGGVVFPGDPLAALVSAWLVALLAGALFLSLRRIRV</sequence>
<dbReference type="PANTHER" id="PTHR30353:SF0">
    <property type="entry name" value="TRANSMEMBRANE PROTEIN"/>
    <property type="match status" value="1"/>
</dbReference>
<dbReference type="EMBL" id="BOMG01000006">
    <property type="protein sequence ID" value="GID51829.1"/>
    <property type="molecule type" value="Genomic_DNA"/>
</dbReference>
<comment type="caution">
    <text evidence="9">The sequence shown here is derived from an EMBL/GenBank/DDBJ whole genome shotgun (WGS) entry which is preliminary data.</text>
</comment>
<dbReference type="InterPro" id="IPR032816">
    <property type="entry name" value="VTT_dom"/>
</dbReference>
<evidence type="ECO:0000256" key="7">
    <source>
        <dbReference type="RuleBase" id="RU367016"/>
    </source>
</evidence>
<feature type="transmembrane region" description="Helical" evidence="7">
    <location>
        <begin position="142"/>
        <end position="160"/>
    </location>
</feature>
<dbReference type="Proteomes" id="UP000612282">
    <property type="component" value="Unassembled WGS sequence"/>
</dbReference>
<evidence type="ECO:0000259" key="8">
    <source>
        <dbReference type="Pfam" id="PF09335"/>
    </source>
</evidence>
<keyword evidence="6 7" id="KW-0472">Membrane</keyword>
<keyword evidence="4 7" id="KW-0812">Transmembrane</keyword>
<evidence type="ECO:0000256" key="4">
    <source>
        <dbReference type="ARBA" id="ARBA00022692"/>
    </source>
</evidence>
<dbReference type="InterPro" id="IPR032818">
    <property type="entry name" value="DedA-like"/>
</dbReference>
<comment type="subcellular location">
    <subcellularLocation>
        <location evidence="1 7">Cell membrane</location>
        <topology evidence="1 7">Multi-pass membrane protein</topology>
    </subcellularLocation>
</comment>
<keyword evidence="3 7" id="KW-1003">Cell membrane</keyword>
<gene>
    <name evidence="9" type="ORF">Aco03nite_002330</name>
</gene>
<keyword evidence="10" id="KW-1185">Reference proteome</keyword>
<comment type="similarity">
    <text evidence="2 7">Belongs to the DedA family.</text>
</comment>
<evidence type="ECO:0000256" key="6">
    <source>
        <dbReference type="ARBA" id="ARBA00023136"/>
    </source>
</evidence>
<feature type="transmembrane region" description="Helical" evidence="7">
    <location>
        <begin position="166"/>
        <end position="185"/>
    </location>
</feature>
<dbReference type="RefSeq" id="WP_203792661.1">
    <property type="nucleotide sequence ID" value="NZ_BAAAQE010000090.1"/>
</dbReference>
<dbReference type="Pfam" id="PF09335">
    <property type="entry name" value="VTT_dom"/>
    <property type="match status" value="1"/>
</dbReference>
<accession>A0ABQ3WZX8</accession>
<evidence type="ECO:0000256" key="5">
    <source>
        <dbReference type="ARBA" id="ARBA00022989"/>
    </source>
</evidence>
<dbReference type="PANTHER" id="PTHR30353">
    <property type="entry name" value="INNER MEMBRANE PROTEIN DEDA-RELATED"/>
    <property type="match status" value="1"/>
</dbReference>
<evidence type="ECO:0000256" key="2">
    <source>
        <dbReference type="ARBA" id="ARBA00010792"/>
    </source>
</evidence>